<dbReference type="Pfam" id="PF13669">
    <property type="entry name" value="Glyoxalase_4"/>
    <property type="match status" value="1"/>
</dbReference>
<accession>A0A7Z0WS49</accession>
<comment type="caution">
    <text evidence="1">The sequence shown here is derived from an EMBL/GenBank/DDBJ whole genome shotgun (WGS) entry which is preliminary data.</text>
</comment>
<dbReference type="EMBL" id="MSIF01000001">
    <property type="protein sequence ID" value="OLF13888.1"/>
    <property type="molecule type" value="Genomic_DNA"/>
</dbReference>
<evidence type="ECO:0000313" key="1">
    <source>
        <dbReference type="EMBL" id="OLF13888.1"/>
    </source>
</evidence>
<sequence>MSGLEVLGVCHLGLAVPDIAEFRRSWGPLLGVGDWFEADITQPAGAVTLFGEPTGEATSRVAFGRFGDTALELVEPRTGETRTSRWLAAHGPGIHHVCVWVPSVPDALAALPPGAQVSYAPTSLCTATPPGPGDFWAYVEVAGARVPWCVELMDVRAVDTVRARFGDHLRYPS</sequence>
<dbReference type="RefSeq" id="WP_075130836.1">
    <property type="nucleotide sequence ID" value="NZ_MSIF01000001.1"/>
</dbReference>
<dbReference type="Gene3D" id="3.10.180.10">
    <property type="entry name" value="2,3-Dihydroxybiphenyl 1,2-Dioxygenase, domain 1"/>
    <property type="match status" value="1"/>
</dbReference>
<dbReference type="InterPro" id="IPR029068">
    <property type="entry name" value="Glyas_Bleomycin-R_OHBP_Dase"/>
</dbReference>
<evidence type="ECO:0000313" key="2">
    <source>
        <dbReference type="Proteomes" id="UP000185696"/>
    </source>
</evidence>
<evidence type="ECO:0008006" key="3">
    <source>
        <dbReference type="Google" id="ProtNLM"/>
    </source>
</evidence>
<protein>
    <recommendedName>
        <fullName evidence="3">Glyoxalase/bleomycin resistance protein/dioxygenase superfamily protein</fullName>
    </recommendedName>
</protein>
<name>A0A7Z0WS49_9PSEU</name>
<keyword evidence="2" id="KW-1185">Reference proteome</keyword>
<dbReference type="AlphaFoldDB" id="A0A7Z0WS49"/>
<dbReference type="SUPFAM" id="SSF54593">
    <property type="entry name" value="Glyoxalase/Bleomycin resistance protein/Dihydroxybiphenyl dioxygenase"/>
    <property type="match status" value="1"/>
</dbReference>
<dbReference type="Proteomes" id="UP000185696">
    <property type="component" value="Unassembled WGS sequence"/>
</dbReference>
<reference evidence="1 2" key="1">
    <citation type="submission" date="2016-12" db="EMBL/GenBank/DDBJ databases">
        <title>The draft genome sequence of Actinophytocola xinjiangensis.</title>
        <authorList>
            <person name="Wang W."/>
            <person name="Yuan L."/>
        </authorList>
    </citation>
    <scope>NUCLEOTIDE SEQUENCE [LARGE SCALE GENOMIC DNA]</scope>
    <source>
        <strain evidence="1 2">CGMCC 4.4663</strain>
    </source>
</reference>
<organism evidence="1 2">
    <name type="scientific">Actinophytocola xinjiangensis</name>
    <dbReference type="NCBI Taxonomy" id="485602"/>
    <lineage>
        <taxon>Bacteria</taxon>
        <taxon>Bacillati</taxon>
        <taxon>Actinomycetota</taxon>
        <taxon>Actinomycetes</taxon>
        <taxon>Pseudonocardiales</taxon>
        <taxon>Pseudonocardiaceae</taxon>
    </lineage>
</organism>
<proteinExistence type="predicted"/>
<dbReference type="OrthoDB" id="9792173at2"/>
<gene>
    <name evidence="1" type="ORF">BLA60_01500</name>
</gene>